<accession>A0A0C3RUU0</accession>
<dbReference type="OrthoDB" id="2742096at2759"/>
<evidence type="ECO:0000313" key="2">
    <source>
        <dbReference type="Proteomes" id="UP000053257"/>
    </source>
</evidence>
<dbReference type="Proteomes" id="UP000053257">
    <property type="component" value="Unassembled WGS sequence"/>
</dbReference>
<keyword evidence="2" id="KW-1185">Reference proteome</keyword>
<name>A0A0C3RUU0_PHLG1</name>
<dbReference type="HOGENOM" id="CLU_056201_0_0_1"/>
<evidence type="ECO:0008006" key="3">
    <source>
        <dbReference type="Google" id="ProtNLM"/>
    </source>
</evidence>
<protein>
    <recommendedName>
        <fullName evidence="3">Arrestin-like N-terminal domain-containing protein</fullName>
    </recommendedName>
</protein>
<dbReference type="STRING" id="745531.A0A0C3RUU0"/>
<reference evidence="1 2" key="1">
    <citation type="journal article" date="2014" name="PLoS Genet.">
        <title>Analysis of the Phlebiopsis gigantea genome, transcriptome and secretome provides insight into its pioneer colonization strategies of wood.</title>
        <authorList>
            <person name="Hori C."/>
            <person name="Ishida T."/>
            <person name="Igarashi K."/>
            <person name="Samejima M."/>
            <person name="Suzuki H."/>
            <person name="Master E."/>
            <person name="Ferreira P."/>
            <person name="Ruiz-Duenas F.J."/>
            <person name="Held B."/>
            <person name="Canessa P."/>
            <person name="Larrondo L.F."/>
            <person name="Schmoll M."/>
            <person name="Druzhinina I.S."/>
            <person name="Kubicek C.P."/>
            <person name="Gaskell J.A."/>
            <person name="Kersten P."/>
            <person name="St John F."/>
            <person name="Glasner J."/>
            <person name="Sabat G."/>
            <person name="Splinter BonDurant S."/>
            <person name="Syed K."/>
            <person name="Yadav J."/>
            <person name="Mgbeahuruike A.C."/>
            <person name="Kovalchuk A."/>
            <person name="Asiegbu F.O."/>
            <person name="Lackner G."/>
            <person name="Hoffmeister D."/>
            <person name="Rencoret J."/>
            <person name="Gutierrez A."/>
            <person name="Sun H."/>
            <person name="Lindquist E."/>
            <person name="Barry K."/>
            <person name="Riley R."/>
            <person name="Grigoriev I.V."/>
            <person name="Henrissat B."/>
            <person name="Kues U."/>
            <person name="Berka R.M."/>
            <person name="Martinez A.T."/>
            <person name="Covert S.F."/>
            <person name="Blanchette R.A."/>
            <person name="Cullen D."/>
        </authorList>
    </citation>
    <scope>NUCLEOTIDE SEQUENCE [LARGE SCALE GENOMIC DNA]</scope>
    <source>
        <strain evidence="1 2">11061_1 CR5-6</strain>
    </source>
</reference>
<dbReference type="InterPro" id="IPR014752">
    <property type="entry name" value="Arrestin-like_C"/>
</dbReference>
<dbReference type="Gene3D" id="2.60.40.640">
    <property type="match status" value="1"/>
</dbReference>
<sequence>MGKDQISTLSFIVESKGSRPHLPGEAIQGEVHLCFPALVEEKFEKVAVTLSGFIDTKIIRGQGQFDQTGSDSRQQRVNLVQSVIQLWRKGEAYPPEGSRTLVLPFRFHLPASLPPSCSLRSMEWTAAIEYALQVSGERCGPHSNRAIRQIIPVLPADAEGAVLQSVITAKGWQGVWNMRERQTEIRRGMWGAYSQVKAMLFVPDLPAFPTETPIPFHLKVVTISKPMRRDAVKEGESIFPTPPMDPKGLDFWLNRVVWLRADNWTRRGTYPEAAKLGNLGERSHAGPHANLEIEPMDKVWIPLEGVSPNERKQEGQWKQEVTIKSRFTLSQTPSFETDILKVKIVCRRNEDQLPWRWERS</sequence>
<evidence type="ECO:0000313" key="1">
    <source>
        <dbReference type="EMBL" id="KIP04856.1"/>
    </source>
</evidence>
<dbReference type="EMBL" id="KN840560">
    <property type="protein sequence ID" value="KIP04856.1"/>
    <property type="molecule type" value="Genomic_DNA"/>
</dbReference>
<gene>
    <name evidence="1" type="ORF">PHLGIDRAFT_178532</name>
</gene>
<dbReference type="AlphaFoldDB" id="A0A0C3RUU0"/>
<organism evidence="1 2">
    <name type="scientific">Phlebiopsis gigantea (strain 11061_1 CR5-6)</name>
    <name type="common">White-rot fungus</name>
    <name type="synonym">Peniophora gigantea</name>
    <dbReference type="NCBI Taxonomy" id="745531"/>
    <lineage>
        <taxon>Eukaryota</taxon>
        <taxon>Fungi</taxon>
        <taxon>Dikarya</taxon>
        <taxon>Basidiomycota</taxon>
        <taxon>Agaricomycotina</taxon>
        <taxon>Agaricomycetes</taxon>
        <taxon>Polyporales</taxon>
        <taxon>Phanerochaetaceae</taxon>
        <taxon>Phlebiopsis</taxon>
    </lineage>
</organism>
<proteinExistence type="predicted"/>